<feature type="transmembrane region" description="Helical" evidence="7">
    <location>
        <begin position="232"/>
        <end position="251"/>
    </location>
</feature>
<dbReference type="InterPro" id="IPR004840">
    <property type="entry name" value="Amino_acid_permease_CS"/>
</dbReference>
<feature type="transmembrane region" description="Helical" evidence="7">
    <location>
        <begin position="409"/>
        <end position="434"/>
    </location>
</feature>
<keyword evidence="3 7" id="KW-0812">Transmembrane</keyword>
<protein>
    <recommendedName>
        <fullName evidence="8">Amino acid permease/ SLC12A domain-containing protein</fullName>
    </recommendedName>
</protein>
<feature type="transmembrane region" description="Helical" evidence="7">
    <location>
        <begin position="378"/>
        <end position="397"/>
    </location>
</feature>
<feature type="transmembrane region" description="Helical" evidence="7">
    <location>
        <begin position="183"/>
        <end position="203"/>
    </location>
</feature>
<comment type="caution">
    <text evidence="9">The sequence shown here is derived from an EMBL/GenBank/DDBJ whole genome shotgun (WGS) entry which is preliminary data.</text>
</comment>
<feature type="transmembrane region" description="Helical" evidence="7">
    <location>
        <begin position="150"/>
        <end position="171"/>
    </location>
</feature>
<feature type="transmembrane region" description="Helical" evidence="7">
    <location>
        <begin position="67"/>
        <end position="94"/>
    </location>
</feature>
<dbReference type="Pfam" id="PF00324">
    <property type="entry name" value="AA_permease"/>
    <property type="match status" value="1"/>
</dbReference>
<dbReference type="PIRSF" id="PIRSF006060">
    <property type="entry name" value="AA_transporter"/>
    <property type="match status" value="1"/>
</dbReference>
<dbReference type="PANTHER" id="PTHR43341">
    <property type="entry name" value="AMINO ACID PERMEASE"/>
    <property type="match status" value="1"/>
</dbReference>
<feature type="transmembrane region" description="Helical" evidence="7">
    <location>
        <begin position="316"/>
        <end position="336"/>
    </location>
</feature>
<feature type="transmembrane region" description="Helical" evidence="7">
    <location>
        <begin position="277"/>
        <end position="296"/>
    </location>
</feature>
<dbReference type="GeneID" id="39586078"/>
<dbReference type="STRING" id="105984.A0A427XL05"/>
<dbReference type="EMBL" id="RSCE01000010">
    <property type="protein sequence ID" value="RSH79483.1"/>
    <property type="molecule type" value="Genomic_DNA"/>
</dbReference>
<evidence type="ECO:0000256" key="4">
    <source>
        <dbReference type="ARBA" id="ARBA00022970"/>
    </source>
</evidence>
<evidence type="ECO:0000313" key="9">
    <source>
        <dbReference type="EMBL" id="RSH79483.1"/>
    </source>
</evidence>
<dbReference type="GO" id="GO:0016020">
    <property type="term" value="C:membrane"/>
    <property type="evidence" value="ECO:0007669"/>
    <property type="project" value="UniProtKB-SubCell"/>
</dbReference>
<dbReference type="Gene3D" id="1.20.1740.10">
    <property type="entry name" value="Amino acid/polyamine transporter I"/>
    <property type="match status" value="1"/>
</dbReference>
<name>A0A427XL05_9TREE</name>
<keyword evidence="5 7" id="KW-1133">Transmembrane helix</keyword>
<evidence type="ECO:0000256" key="1">
    <source>
        <dbReference type="ARBA" id="ARBA00004141"/>
    </source>
</evidence>
<dbReference type="FunFam" id="1.20.1740.10:FF:000001">
    <property type="entry name" value="Amino acid permease"/>
    <property type="match status" value="1"/>
</dbReference>
<feature type="transmembrane region" description="Helical" evidence="7">
    <location>
        <begin position="483"/>
        <end position="502"/>
    </location>
</feature>
<evidence type="ECO:0000256" key="6">
    <source>
        <dbReference type="ARBA" id="ARBA00023136"/>
    </source>
</evidence>
<proteinExistence type="predicted"/>
<dbReference type="InterPro" id="IPR004841">
    <property type="entry name" value="AA-permease/SLC12A_dom"/>
</dbReference>
<gene>
    <name evidence="9" type="ORF">EHS24_001535</name>
</gene>
<dbReference type="AlphaFoldDB" id="A0A427XL05"/>
<keyword evidence="6 7" id="KW-0472">Membrane</keyword>
<keyword evidence="2" id="KW-0813">Transport</keyword>
<sequence>MSTEKQMGDVTIIPASEAESASAERNQLKRNLRPRHVQMIVIGGVIGTGLFLGTASDLKNAGPAGLLISYCTMASLLFAVMVTMGEMVAMFPLVGGQFALAGRFNSPEMGFAMGWLYWYNYIIVLPAEISASAVLISYWTPAGVDGSTCTTGICNNALWVALMLIVVWTINFSGSRVFGETEFWFASIKVITIIGLIIAGIVISAGGGPNHEAIGFRYWKEPFMQYKGIPGAWGRFLGFFAVLIDAAFAFIGTEITAIASAECANPRKAVPRAMKTVWIRLALFYIASAFMVGLLVSPYDPSLDLSSTAAKSPFVIAIKNAGIKVLPSIINAALLTSAWSSGSADMYVSSRTLYGLYCRGATPRFADKWLSKTRKDGLPWVCVLVSGAFSLLSFMAASQTSSAGTVFGYFSNMTAVCGIISWSCILWTGIRWNHGLKVHRIDRKSFPYIAPLQPYLSYYGLTVCIFVLIFAGFTAFIHEFNASSFVTTYFPIPFFAVLFFGYKWFNKSKMVKYEEMDFVTGCSEDIPDEEPEVKGVWGWLKANA</sequence>
<dbReference type="PROSITE" id="PS00218">
    <property type="entry name" value="AMINO_ACID_PERMEASE_1"/>
    <property type="match status" value="1"/>
</dbReference>
<evidence type="ECO:0000256" key="2">
    <source>
        <dbReference type="ARBA" id="ARBA00022448"/>
    </source>
</evidence>
<dbReference type="RefSeq" id="XP_028474630.1">
    <property type="nucleotide sequence ID" value="XM_028617323.1"/>
</dbReference>
<accession>A0A427XL05</accession>
<dbReference type="GO" id="GO:0015171">
    <property type="term" value="F:amino acid transmembrane transporter activity"/>
    <property type="evidence" value="ECO:0007669"/>
    <property type="project" value="TreeGrafter"/>
</dbReference>
<dbReference type="Proteomes" id="UP000279236">
    <property type="component" value="Unassembled WGS sequence"/>
</dbReference>
<keyword evidence="10" id="KW-1185">Reference proteome</keyword>
<evidence type="ECO:0000256" key="5">
    <source>
        <dbReference type="ARBA" id="ARBA00022989"/>
    </source>
</evidence>
<feature type="transmembrane region" description="Helical" evidence="7">
    <location>
        <begin position="37"/>
        <end position="55"/>
    </location>
</feature>
<evidence type="ECO:0000259" key="8">
    <source>
        <dbReference type="Pfam" id="PF00324"/>
    </source>
</evidence>
<keyword evidence="4" id="KW-0029">Amino-acid transport</keyword>
<evidence type="ECO:0000256" key="7">
    <source>
        <dbReference type="SAM" id="Phobius"/>
    </source>
</evidence>
<dbReference type="PANTHER" id="PTHR43341:SF20">
    <property type="entry name" value="AAT FAMILY AMINO ACID TRANSPORTER"/>
    <property type="match status" value="1"/>
</dbReference>
<feature type="transmembrane region" description="Helical" evidence="7">
    <location>
        <begin position="455"/>
        <end position="477"/>
    </location>
</feature>
<feature type="transmembrane region" description="Helical" evidence="7">
    <location>
        <begin position="115"/>
        <end position="138"/>
    </location>
</feature>
<reference evidence="9 10" key="1">
    <citation type="submission" date="2018-11" db="EMBL/GenBank/DDBJ databases">
        <title>Genome sequence of Apiotrichum porosum DSM 27194.</title>
        <authorList>
            <person name="Aliyu H."/>
            <person name="Gorte O."/>
            <person name="Ochsenreither K."/>
        </authorList>
    </citation>
    <scope>NUCLEOTIDE SEQUENCE [LARGE SCALE GENOMIC DNA]</scope>
    <source>
        <strain evidence="9 10">DSM 27194</strain>
    </source>
</reference>
<organism evidence="9 10">
    <name type="scientific">Apiotrichum porosum</name>
    <dbReference type="NCBI Taxonomy" id="105984"/>
    <lineage>
        <taxon>Eukaryota</taxon>
        <taxon>Fungi</taxon>
        <taxon>Dikarya</taxon>
        <taxon>Basidiomycota</taxon>
        <taxon>Agaricomycotina</taxon>
        <taxon>Tremellomycetes</taxon>
        <taxon>Trichosporonales</taxon>
        <taxon>Trichosporonaceae</taxon>
        <taxon>Apiotrichum</taxon>
    </lineage>
</organism>
<dbReference type="OrthoDB" id="10062876at2759"/>
<dbReference type="InterPro" id="IPR050524">
    <property type="entry name" value="APC_YAT"/>
</dbReference>
<evidence type="ECO:0000256" key="3">
    <source>
        <dbReference type="ARBA" id="ARBA00022692"/>
    </source>
</evidence>
<feature type="domain" description="Amino acid permease/ SLC12A" evidence="8">
    <location>
        <begin position="36"/>
        <end position="511"/>
    </location>
</feature>
<comment type="subcellular location">
    <subcellularLocation>
        <location evidence="1">Membrane</location>
        <topology evidence="1">Multi-pass membrane protein</topology>
    </subcellularLocation>
</comment>
<evidence type="ECO:0000313" key="10">
    <source>
        <dbReference type="Proteomes" id="UP000279236"/>
    </source>
</evidence>